<dbReference type="OMA" id="HVDVLTN"/>
<dbReference type="Proteomes" id="UP000001876">
    <property type="component" value="Unassembled WGS sequence"/>
</dbReference>
<name>C1MXW3_MICPC</name>
<dbReference type="GO" id="GO:0005743">
    <property type="term" value="C:mitochondrial inner membrane"/>
    <property type="evidence" value="ECO:0007669"/>
    <property type="project" value="UniProtKB-SubCell"/>
</dbReference>
<evidence type="ECO:0000256" key="11">
    <source>
        <dbReference type="ARBA" id="ARBA00047599"/>
    </source>
</evidence>
<evidence type="ECO:0000256" key="12">
    <source>
        <dbReference type="ARBA" id="ARBA00049010"/>
    </source>
</evidence>
<keyword evidence="9" id="KW-0560">Oxidoreductase</keyword>
<evidence type="ECO:0000256" key="7">
    <source>
        <dbReference type="ARBA" id="ARBA00022837"/>
    </source>
</evidence>
<dbReference type="STRING" id="564608.C1MXW3"/>
<comment type="catalytic activity">
    <reaction evidence="11">
        <text>a quinone + NADH + H(+) = a quinol + NAD(+)</text>
        <dbReference type="Rhea" id="RHEA:46160"/>
        <dbReference type="ChEBI" id="CHEBI:15378"/>
        <dbReference type="ChEBI" id="CHEBI:24646"/>
        <dbReference type="ChEBI" id="CHEBI:57540"/>
        <dbReference type="ChEBI" id="CHEBI:57945"/>
        <dbReference type="ChEBI" id="CHEBI:132124"/>
        <dbReference type="EC" id="1.6.5.9"/>
    </reaction>
</comment>
<dbReference type="InterPro" id="IPR045024">
    <property type="entry name" value="NDH-2"/>
</dbReference>
<dbReference type="PROSITE" id="PS00018">
    <property type="entry name" value="EF_HAND_1"/>
    <property type="match status" value="1"/>
</dbReference>
<evidence type="ECO:0000256" key="8">
    <source>
        <dbReference type="ARBA" id="ARBA00022946"/>
    </source>
</evidence>
<dbReference type="SMART" id="SM00054">
    <property type="entry name" value="EFh"/>
    <property type="match status" value="2"/>
</dbReference>
<evidence type="ECO:0000259" key="14">
    <source>
        <dbReference type="PROSITE" id="PS50222"/>
    </source>
</evidence>
<keyword evidence="13" id="KW-0732">Signal</keyword>
<comment type="catalytic activity">
    <reaction evidence="12">
        <text>a ubiquinone + NADH + H(+) = a ubiquinol + NAD(+)</text>
        <dbReference type="Rhea" id="RHEA:23152"/>
        <dbReference type="Rhea" id="RHEA-COMP:9565"/>
        <dbReference type="Rhea" id="RHEA-COMP:9566"/>
        <dbReference type="ChEBI" id="CHEBI:15378"/>
        <dbReference type="ChEBI" id="CHEBI:16389"/>
        <dbReference type="ChEBI" id="CHEBI:17976"/>
        <dbReference type="ChEBI" id="CHEBI:57540"/>
        <dbReference type="ChEBI" id="CHEBI:57945"/>
    </reaction>
</comment>
<feature type="chain" id="PRO_5002910693" description="NADH:ubiquinone reductase (non-electrogenic)" evidence="13">
    <location>
        <begin position="23"/>
        <end position="594"/>
    </location>
</feature>
<dbReference type="eggNOG" id="KOG2495">
    <property type="taxonomic scope" value="Eukaryota"/>
</dbReference>
<dbReference type="OrthoDB" id="3244603at2759"/>
<dbReference type="PRINTS" id="PR00368">
    <property type="entry name" value="FADPNR"/>
</dbReference>
<dbReference type="InterPro" id="IPR018247">
    <property type="entry name" value="EF_Hand_1_Ca_BS"/>
</dbReference>
<evidence type="ECO:0000256" key="9">
    <source>
        <dbReference type="ARBA" id="ARBA00023002"/>
    </source>
</evidence>
<dbReference type="Pfam" id="PF22366">
    <property type="entry name" value="NDH2_C"/>
    <property type="match status" value="1"/>
</dbReference>
<keyword evidence="16" id="KW-1185">Reference proteome</keyword>
<dbReference type="InterPro" id="IPR011992">
    <property type="entry name" value="EF-hand-dom_pair"/>
</dbReference>
<keyword evidence="5" id="KW-0999">Mitochondrion inner membrane</keyword>
<dbReference type="InterPro" id="IPR054585">
    <property type="entry name" value="NDH2-like_C"/>
</dbReference>
<dbReference type="Pfam" id="PF07992">
    <property type="entry name" value="Pyr_redox_2"/>
    <property type="match status" value="1"/>
</dbReference>
<accession>C1MXW3</accession>
<dbReference type="PANTHER" id="PTHR43706:SF47">
    <property type="entry name" value="EXTERNAL NADH-UBIQUINONE OXIDOREDUCTASE 1, MITOCHONDRIAL-RELATED"/>
    <property type="match status" value="1"/>
</dbReference>
<comment type="similarity">
    <text evidence="2">Belongs to the NADH dehydrogenase family.</text>
</comment>
<dbReference type="InterPro" id="IPR002048">
    <property type="entry name" value="EF_hand_dom"/>
</dbReference>
<evidence type="ECO:0000256" key="5">
    <source>
        <dbReference type="ARBA" id="ARBA00022792"/>
    </source>
</evidence>
<keyword evidence="4" id="KW-0285">Flavoprotein</keyword>
<evidence type="ECO:0000256" key="1">
    <source>
        <dbReference type="ARBA" id="ARBA00004137"/>
    </source>
</evidence>
<dbReference type="Pfam" id="PF13499">
    <property type="entry name" value="EF-hand_7"/>
    <property type="match status" value="1"/>
</dbReference>
<dbReference type="EMBL" id="GG663742">
    <property type="protein sequence ID" value="EEH55537.1"/>
    <property type="molecule type" value="Genomic_DNA"/>
</dbReference>
<dbReference type="InterPro" id="IPR023753">
    <property type="entry name" value="FAD/NAD-binding_dom"/>
</dbReference>
<evidence type="ECO:0000256" key="2">
    <source>
        <dbReference type="ARBA" id="ARBA00005272"/>
    </source>
</evidence>
<dbReference type="RefSeq" id="XP_003060768.1">
    <property type="nucleotide sequence ID" value="XM_003060722.1"/>
</dbReference>
<evidence type="ECO:0000256" key="3">
    <source>
        <dbReference type="ARBA" id="ARBA00012637"/>
    </source>
</evidence>
<keyword evidence="7" id="KW-0106">Calcium</keyword>
<evidence type="ECO:0000256" key="10">
    <source>
        <dbReference type="ARBA" id="ARBA00023027"/>
    </source>
</evidence>
<keyword evidence="8" id="KW-0809">Transit peptide</keyword>
<keyword evidence="10" id="KW-0520">NAD</keyword>
<proteinExistence type="inferred from homology"/>
<organism evidence="16">
    <name type="scientific">Micromonas pusilla (strain CCMP1545)</name>
    <name type="common">Picoplanktonic green alga</name>
    <dbReference type="NCBI Taxonomy" id="564608"/>
    <lineage>
        <taxon>Eukaryota</taxon>
        <taxon>Viridiplantae</taxon>
        <taxon>Chlorophyta</taxon>
        <taxon>Mamiellophyceae</taxon>
        <taxon>Mamiellales</taxon>
        <taxon>Mamiellaceae</taxon>
        <taxon>Micromonas</taxon>
    </lineage>
</organism>
<comment type="subcellular location">
    <subcellularLocation>
        <location evidence="1">Mitochondrion inner membrane</location>
        <topology evidence="1">Peripheral membrane protein</topology>
        <orientation evidence="1">Intermembrane side</orientation>
    </subcellularLocation>
</comment>
<keyword evidence="5" id="KW-0496">Mitochondrion</keyword>
<evidence type="ECO:0000256" key="6">
    <source>
        <dbReference type="ARBA" id="ARBA00022827"/>
    </source>
</evidence>
<dbReference type="PROSITE" id="PS50222">
    <property type="entry name" value="EF_HAND_2"/>
    <property type="match status" value="2"/>
</dbReference>
<reference evidence="15 16" key="1">
    <citation type="journal article" date="2009" name="Science">
        <title>Green evolution and dynamic adaptations revealed by genomes of the marine picoeukaryotes Micromonas.</title>
        <authorList>
            <person name="Worden A.Z."/>
            <person name="Lee J.H."/>
            <person name="Mock T."/>
            <person name="Rouze P."/>
            <person name="Simmons M.P."/>
            <person name="Aerts A.L."/>
            <person name="Allen A.E."/>
            <person name="Cuvelier M.L."/>
            <person name="Derelle E."/>
            <person name="Everett M.V."/>
            <person name="Foulon E."/>
            <person name="Grimwood J."/>
            <person name="Gundlach H."/>
            <person name="Henrissat B."/>
            <person name="Napoli C."/>
            <person name="McDonald S.M."/>
            <person name="Parker M.S."/>
            <person name="Rombauts S."/>
            <person name="Salamov A."/>
            <person name="Von Dassow P."/>
            <person name="Badger J.H."/>
            <person name="Coutinho P.M."/>
            <person name="Demir E."/>
            <person name="Dubchak I."/>
            <person name="Gentemann C."/>
            <person name="Eikrem W."/>
            <person name="Gready J.E."/>
            <person name="John U."/>
            <person name="Lanier W."/>
            <person name="Lindquist E.A."/>
            <person name="Lucas S."/>
            <person name="Mayer K.F."/>
            <person name="Moreau H."/>
            <person name="Not F."/>
            <person name="Otillar R."/>
            <person name="Panaud O."/>
            <person name="Pangilinan J."/>
            <person name="Paulsen I."/>
            <person name="Piegu B."/>
            <person name="Poliakov A."/>
            <person name="Robbens S."/>
            <person name="Schmutz J."/>
            <person name="Toulza E."/>
            <person name="Wyss T."/>
            <person name="Zelensky A."/>
            <person name="Zhou K."/>
            <person name="Armbrust E.V."/>
            <person name="Bhattacharya D."/>
            <person name="Goodenough U.W."/>
            <person name="Van de Peer Y."/>
            <person name="Grigoriev I.V."/>
        </authorList>
    </citation>
    <scope>NUCLEOTIDE SEQUENCE [LARGE SCALE GENOMIC DNA]</scope>
    <source>
        <strain evidence="15 16">CCMP1545</strain>
    </source>
</reference>
<feature type="domain" description="EF-hand" evidence="14">
    <location>
        <begin position="450"/>
        <end position="485"/>
    </location>
</feature>
<dbReference type="SUPFAM" id="SSF47473">
    <property type="entry name" value="EF-hand"/>
    <property type="match status" value="1"/>
</dbReference>
<feature type="domain" description="EF-hand" evidence="14">
    <location>
        <begin position="404"/>
        <end position="439"/>
    </location>
</feature>
<dbReference type="SUPFAM" id="SSF51905">
    <property type="entry name" value="FAD/NAD(P)-binding domain"/>
    <property type="match status" value="2"/>
</dbReference>
<evidence type="ECO:0000256" key="4">
    <source>
        <dbReference type="ARBA" id="ARBA00022630"/>
    </source>
</evidence>
<evidence type="ECO:0000313" key="15">
    <source>
        <dbReference type="EMBL" id="EEH55537.1"/>
    </source>
</evidence>
<evidence type="ECO:0000256" key="13">
    <source>
        <dbReference type="SAM" id="SignalP"/>
    </source>
</evidence>
<dbReference type="EC" id="1.6.5.9" evidence="3"/>
<dbReference type="AlphaFoldDB" id="C1MXW3"/>
<dbReference type="KEGG" id="mpp:MICPUCDRAFT_47955"/>
<dbReference type="Gene3D" id="3.50.50.100">
    <property type="match status" value="2"/>
</dbReference>
<dbReference type="GO" id="GO:0005509">
    <property type="term" value="F:calcium ion binding"/>
    <property type="evidence" value="ECO:0007669"/>
    <property type="project" value="InterPro"/>
</dbReference>
<dbReference type="GO" id="GO:0050136">
    <property type="term" value="F:NADH dehydrogenase (quinone) (non-electrogenic) activity"/>
    <property type="evidence" value="ECO:0007669"/>
    <property type="project" value="UniProtKB-EC"/>
</dbReference>
<protein>
    <recommendedName>
        <fullName evidence="3">NADH:ubiquinone reductase (non-electrogenic)</fullName>
        <ecNumber evidence="3">1.6.5.9</ecNumber>
    </recommendedName>
</protein>
<sequence>MAFRRAALRLGAAAFVGGGAVAFSPHPSYFDPTGTYDTSRVLPVARADASGGMNTPNSETSNDPREKLVILGSGWGAVALVKNIDPNLYDVSVVSPRNFFLNTPLLPGVTVGTVEARSLIEPVRRLLPGKPGQSRFYEAAANAVDVRAKTVTCVDESEIKAANPGFTLSYDKLVVAIGAPPNTFNTPGVRRGVVNFLKEIDDARDVRRKLADLFETASLPGVSEEEQRRMLSVVVVGGGPTGVEFAAELHDFLRDDVPKLYPGLAEKARITVVQSADHILNTYDARISEYAESKFARDGIELVTNARVTEVRPNEASVMDKKTKKVTKIPFGVCVWSTGLGTHALARELKRQAGQNMRRRAIAVDKYLQVRGVRRTTGKPEMRGTVYALGDCADVKSKAATGTELLDRADELFALADADGNGTVDKDEFRAVMKSLEDKYPHLATFTKGGSDSRLTDIMDKFDVSKDAALNRTEFRAAMEEADALLTSHPSTAQVANQQGEFLARELNAQARAKKNGETVVYRPFEYTHLGSFANLGANKAALDLPGDFVSKGYGTMLLWYGVYFSNCVSWRNKFLVVGDWFKKSFWGRDSSRV</sequence>
<evidence type="ECO:0000313" key="16">
    <source>
        <dbReference type="Proteomes" id="UP000001876"/>
    </source>
</evidence>
<dbReference type="PANTHER" id="PTHR43706">
    <property type="entry name" value="NADH DEHYDROGENASE"/>
    <property type="match status" value="1"/>
</dbReference>
<dbReference type="GeneID" id="9685899"/>
<feature type="signal peptide" evidence="13">
    <location>
        <begin position="1"/>
        <end position="22"/>
    </location>
</feature>
<keyword evidence="5" id="KW-0472">Membrane</keyword>
<dbReference type="CDD" id="cd00051">
    <property type="entry name" value="EFh"/>
    <property type="match status" value="1"/>
</dbReference>
<keyword evidence="6" id="KW-0274">FAD</keyword>
<gene>
    <name evidence="15" type="ORF">MICPUCDRAFT_47955</name>
</gene>
<dbReference type="InterPro" id="IPR036188">
    <property type="entry name" value="FAD/NAD-bd_sf"/>
</dbReference>